<dbReference type="AlphaFoldDB" id="A0A117KU33"/>
<keyword evidence="4" id="KW-1003">Cell membrane</keyword>
<dbReference type="PATRIC" id="fig|2234.6.peg.953"/>
<keyword evidence="3" id="KW-0813">Transport</keyword>
<dbReference type="GO" id="GO:0005886">
    <property type="term" value="C:plasma membrane"/>
    <property type="evidence" value="ECO:0007669"/>
    <property type="project" value="UniProtKB-SubCell"/>
</dbReference>
<keyword evidence="7 8" id="KW-0472">Membrane</keyword>
<accession>A0A117KU33</accession>
<dbReference type="InterPro" id="IPR000522">
    <property type="entry name" value="ABC_transptr_permease_BtuC"/>
</dbReference>
<feature type="transmembrane region" description="Helical" evidence="8">
    <location>
        <begin position="89"/>
        <end position="111"/>
    </location>
</feature>
<evidence type="ECO:0000256" key="2">
    <source>
        <dbReference type="ARBA" id="ARBA00007935"/>
    </source>
</evidence>
<evidence type="ECO:0000313" key="12">
    <source>
        <dbReference type="Proteomes" id="UP000054307"/>
    </source>
</evidence>
<evidence type="ECO:0000256" key="1">
    <source>
        <dbReference type="ARBA" id="ARBA00004651"/>
    </source>
</evidence>
<dbReference type="Pfam" id="PF01032">
    <property type="entry name" value="FecCD"/>
    <property type="match status" value="1"/>
</dbReference>
<evidence type="ECO:0000313" key="10">
    <source>
        <dbReference type="EMBL" id="KUK05981.1"/>
    </source>
</evidence>
<evidence type="ECO:0000313" key="11">
    <source>
        <dbReference type="Proteomes" id="UP000054015"/>
    </source>
</evidence>
<keyword evidence="6 8" id="KW-1133">Transmembrane helix</keyword>
<reference evidence="10" key="1">
    <citation type="journal article" date="2015" name="MBio">
        <title>Genome-resolved metagenomic analysis reveals roles for candidate phyla and other microbial community members in biogeochemical transformations in oil reservoirs.</title>
        <authorList>
            <person name="Hu P."/>
            <person name="Tom L."/>
            <person name="Singh A."/>
            <person name="Thomas B.C."/>
            <person name="Baker B.J."/>
            <person name="Piceno Y.M."/>
            <person name="Andersen G.L."/>
            <person name="Banfield J.F."/>
        </authorList>
    </citation>
    <scope>NUCLEOTIDE SEQUENCE [LARGE SCALE GENOMIC DNA]</scope>
    <source>
        <strain evidence="10">49_2300</strain>
        <strain evidence="9">49_95</strain>
    </source>
</reference>
<feature type="transmembrane region" description="Helical" evidence="8">
    <location>
        <begin position="12"/>
        <end position="38"/>
    </location>
</feature>
<dbReference type="SUPFAM" id="SSF81345">
    <property type="entry name" value="ABC transporter involved in vitamin B12 uptake, BtuC"/>
    <property type="match status" value="1"/>
</dbReference>
<protein>
    <submittedName>
        <fullName evidence="10">Iron (III) ABC transporter, permease protein (HemU-2)</fullName>
    </submittedName>
</protein>
<dbReference type="FunFam" id="1.10.3470.10:FF:000001">
    <property type="entry name" value="Vitamin B12 ABC transporter permease BtuC"/>
    <property type="match status" value="1"/>
</dbReference>
<dbReference type="GO" id="GO:0033214">
    <property type="term" value="P:siderophore-iron import into cell"/>
    <property type="evidence" value="ECO:0007669"/>
    <property type="project" value="TreeGrafter"/>
</dbReference>
<dbReference type="GO" id="GO:0022857">
    <property type="term" value="F:transmembrane transporter activity"/>
    <property type="evidence" value="ECO:0007669"/>
    <property type="project" value="InterPro"/>
</dbReference>
<dbReference type="EMBL" id="LGEQ01000056">
    <property type="protein sequence ID" value="KUJ92699.1"/>
    <property type="molecule type" value="Genomic_DNA"/>
</dbReference>
<feature type="transmembrane region" description="Helical" evidence="8">
    <location>
        <begin position="238"/>
        <end position="266"/>
    </location>
</feature>
<evidence type="ECO:0000256" key="7">
    <source>
        <dbReference type="ARBA" id="ARBA00023136"/>
    </source>
</evidence>
<evidence type="ECO:0000256" key="5">
    <source>
        <dbReference type="ARBA" id="ARBA00022692"/>
    </source>
</evidence>
<evidence type="ECO:0000256" key="3">
    <source>
        <dbReference type="ARBA" id="ARBA00022448"/>
    </source>
</evidence>
<feature type="transmembrane region" description="Helical" evidence="8">
    <location>
        <begin position="148"/>
        <end position="169"/>
    </location>
</feature>
<dbReference type="PANTHER" id="PTHR30472:SF25">
    <property type="entry name" value="ABC TRANSPORTER PERMEASE PROTEIN MJ0876-RELATED"/>
    <property type="match status" value="1"/>
</dbReference>
<name>A0A117KU33_ARCFL</name>
<gene>
    <name evidence="9" type="ORF">XD40_2112</name>
    <name evidence="10" type="ORF">XD48_1790</name>
</gene>
<feature type="transmembrane region" description="Helical" evidence="8">
    <location>
        <begin position="118"/>
        <end position="136"/>
    </location>
</feature>
<comment type="similarity">
    <text evidence="2">Belongs to the binding-protein-dependent transport system permease family. FecCD subfamily.</text>
</comment>
<dbReference type="PANTHER" id="PTHR30472">
    <property type="entry name" value="FERRIC ENTEROBACTIN TRANSPORT SYSTEM PERMEASE PROTEIN"/>
    <property type="match status" value="1"/>
</dbReference>
<dbReference type="OMA" id="MQGVFGN"/>
<comment type="subcellular location">
    <subcellularLocation>
        <location evidence="1">Cell membrane</location>
        <topology evidence="1">Multi-pass membrane protein</topology>
    </subcellularLocation>
</comment>
<dbReference type="CDD" id="cd06550">
    <property type="entry name" value="TM_ABC_iron-siderophores_like"/>
    <property type="match status" value="1"/>
</dbReference>
<sequence length="328" mass="34743">MTNSFDFVKGKVVAALLALNLLALLLSLGVGSGGYTYLFQVITGNADETATKIVLSYRLPRYLMAVIAGASLSASGCAMQALFRNPLAEPYVLGVASGASVGAALSVALGIETIYSRIGMAFFSALITAYVVYLIGSSSKFRDQTYAILLAGVAIASFFSGLTSVLIYFSAQSMHKVIFWLMGSFSNPFVEEVLFALPITIAGLLYLLITSWNLNALLLGDEHAAAVGINVESFRKSLIAVVALLTSTTVAISGVIGFVGIIVPHTMRILVGEEHQKLLPSTIFLSTAFMPLIDVVARISTSGELPVGAITAMLGGPFFLYLLMRRSV</sequence>
<feature type="transmembrane region" description="Helical" evidence="8">
    <location>
        <begin position="189"/>
        <end position="209"/>
    </location>
</feature>
<dbReference type="Gene3D" id="1.10.3470.10">
    <property type="entry name" value="ABC transporter involved in vitamin B12 uptake, BtuC"/>
    <property type="match status" value="1"/>
</dbReference>
<proteinExistence type="inferred from homology"/>
<evidence type="ECO:0000256" key="4">
    <source>
        <dbReference type="ARBA" id="ARBA00022475"/>
    </source>
</evidence>
<evidence type="ECO:0000256" key="8">
    <source>
        <dbReference type="SAM" id="Phobius"/>
    </source>
</evidence>
<feature type="transmembrane region" description="Helical" evidence="8">
    <location>
        <begin position="59"/>
        <end position="83"/>
    </location>
</feature>
<dbReference type="EMBL" id="LGEX01000062">
    <property type="protein sequence ID" value="KUK05981.1"/>
    <property type="molecule type" value="Genomic_DNA"/>
</dbReference>
<dbReference type="InterPro" id="IPR037294">
    <property type="entry name" value="ABC_BtuC-like"/>
</dbReference>
<reference evidence="11 12" key="2">
    <citation type="journal article" date="2015" name="MBio">
        <title>Genome-Resolved Metagenomic Analysis Reveals Roles for Candidate Phyla and Other Microbial Community Members in Biogeochemical Transformations in Oil Reservoirs.</title>
        <authorList>
            <person name="Hu P."/>
            <person name="Tom L."/>
            <person name="Singh A."/>
            <person name="Thomas B.C."/>
            <person name="Baker B.J."/>
            <person name="Piceno Y.M."/>
            <person name="Andersen G.L."/>
            <person name="Banfield J.F."/>
        </authorList>
    </citation>
    <scope>NUCLEOTIDE SEQUENCE [LARGE SCALE GENOMIC DNA]</scope>
</reference>
<dbReference type="Proteomes" id="UP000054015">
    <property type="component" value="Unassembled WGS sequence"/>
</dbReference>
<keyword evidence="5 8" id="KW-0812">Transmembrane</keyword>
<evidence type="ECO:0000313" key="9">
    <source>
        <dbReference type="EMBL" id="KUJ92699.1"/>
    </source>
</evidence>
<evidence type="ECO:0000256" key="6">
    <source>
        <dbReference type="ARBA" id="ARBA00022989"/>
    </source>
</evidence>
<dbReference type="Proteomes" id="UP000054307">
    <property type="component" value="Unassembled WGS sequence"/>
</dbReference>
<feature type="transmembrane region" description="Helical" evidence="8">
    <location>
        <begin position="305"/>
        <end position="324"/>
    </location>
</feature>
<comment type="caution">
    <text evidence="10">The sequence shown here is derived from an EMBL/GenBank/DDBJ whole genome shotgun (WGS) entry which is preliminary data.</text>
</comment>
<organism evidence="10 11">
    <name type="scientific">Archaeoglobus fulgidus</name>
    <dbReference type="NCBI Taxonomy" id="2234"/>
    <lineage>
        <taxon>Archaea</taxon>
        <taxon>Methanobacteriati</taxon>
        <taxon>Methanobacteriota</taxon>
        <taxon>Archaeoglobi</taxon>
        <taxon>Archaeoglobales</taxon>
        <taxon>Archaeoglobaceae</taxon>
        <taxon>Archaeoglobus</taxon>
    </lineage>
</organism>